<reference evidence="1" key="1">
    <citation type="submission" date="2021-01" db="EMBL/GenBank/DDBJ databases">
        <authorList>
            <person name="Corre E."/>
            <person name="Pelletier E."/>
            <person name="Niang G."/>
            <person name="Scheremetjew M."/>
            <person name="Finn R."/>
            <person name="Kale V."/>
            <person name="Holt S."/>
            <person name="Cochrane G."/>
            <person name="Meng A."/>
            <person name="Brown T."/>
            <person name="Cohen L."/>
        </authorList>
    </citation>
    <scope>NUCLEOTIDE SEQUENCE</scope>
    <source>
        <strain evidence="1">CCMP1594</strain>
    </source>
</reference>
<dbReference type="EMBL" id="HBJA01137701">
    <property type="protein sequence ID" value="CAE0836019.1"/>
    <property type="molecule type" value="Transcribed_RNA"/>
</dbReference>
<accession>A0A7S4GGB9</accession>
<gene>
    <name evidence="1" type="ORF">EGYM00163_LOCUS47373</name>
</gene>
<name>A0A7S4GGB9_9EUGL</name>
<dbReference type="AlphaFoldDB" id="A0A7S4GGB9"/>
<proteinExistence type="predicted"/>
<evidence type="ECO:0000313" key="1">
    <source>
        <dbReference type="EMBL" id="CAE0836019.1"/>
    </source>
</evidence>
<organism evidence="1">
    <name type="scientific">Eutreptiella gymnastica</name>
    <dbReference type="NCBI Taxonomy" id="73025"/>
    <lineage>
        <taxon>Eukaryota</taxon>
        <taxon>Discoba</taxon>
        <taxon>Euglenozoa</taxon>
        <taxon>Euglenida</taxon>
        <taxon>Spirocuta</taxon>
        <taxon>Euglenophyceae</taxon>
        <taxon>Eutreptiales</taxon>
        <taxon>Eutreptiaceae</taxon>
        <taxon>Eutreptiella</taxon>
    </lineage>
</organism>
<sequence>MQKTFEKGYSEHPGSACCTDDIFENFVRFGQHACCLLPLFCQRARTMSAHKFTHRAVASPDAPQRPLVPKRARSGGVKWVQASRDKVVGRSNLHVPTKSTRF</sequence>
<protein>
    <submittedName>
        <fullName evidence="1">Uncharacterized protein</fullName>
    </submittedName>
</protein>